<dbReference type="SUPFAM" id="SSF46785">
    <property type="entry name" value="Winged helix' DNA-binding domain"/>
    <property type="match status" value="1"/>
</dbReference>
<comment type="caution">
    <text evidence="1">The sequence shown here is derived from an EMBL/GenBank/DDBJ whole genome shotgun (WGS) entry which is preliminary data.</text>
</comment>
<dbReference type="GO" id="GO:0003700">
    <property type="term" value="F:DNA-binding transcription factor activity"/>
    <property type="evidence" value="ECO:0007669"/>
    <property type="project" value="TreeGrafter"/>
</dbReference>
<dbReference type="PANTHER" id="PTHR33221:SF2">
    <property type="entry name" value="TRANSCRIPTIONAL REGULATOR"/>
    <property type="match status" value="1"/>
</dbReference>
<dbReference type="RefSeq" id="WP_077243191.1">
    <property type="nucleotide sequence ID" value="NZ_FXTS01000004.1"/>
</dbReference>
<dbReference type="STRING" id="966.BTA35_0204505"/>
<dbReference type="EMBL" id="MTSD02000001">
    <property type="protein sequence ID" value="OOV88745.1"/>
    <property type="molecule type" value="Genomic_DNA"/>
</dbReference>
<dbReference type="InterPro" id="IPR014290">
    <property type="entry name" value="SUF_FeS_clus_asmbl_reg"/>
</dbReference>
<name>A0A1T1HFZ4_OCELI</name>
<dbReference type="Pfam" id="PF02082">
    <property type="entry name" value="Rrf2"/>
    <property type="match status" value="1"/>
</dbReference>
<dbReference type="InterPro" id="IPR000944">
    <property type="entry name" value="Tscrpt_reg_Rrf2"/>
</dbReference>
<reference evidence="1" key="1">
    <citation type="submission" date="2017-02" db="EMBL/GenBank/DDBJ databases">
        <title>Draft Genome Sequence of the Salt Water Bacterium Oceanospirillum linum ATCC 11336.</title>
        <authorList>
            <person name="Trachtenberg A.M."/>
            <person name="Carney J.G."/>
            <person name="Linnane J.D."/>
            <person name="Rheaume B.A."/>
            <person name="Pitts N.L."/>
            <person name="Mykles D.L."/>
            <person name="Maclea K.S."/>
        </authorList>
    </citation>
    <scope>NUCLEOTIDE SEQUENCE [LARGE SCALE GENOMIC DNA]</scope>
    <source>
        <strain evidence="1">ATCC 11336</strain>
    </source>
</reference>
<sequence>MLKLSKMTDYAAVLMAHIARTPDQLFTTTDIAEQVQIPKPTVSKALKMLQKSGLLVSHRGAQGGYGLSRPPKQITASDILVAIEGPFAMTDCSQEDALCDLQDTCGVADNWQRVSLAMHQLLQSITLVQLAQKEPLQLQWISGNDIHTAGTELPAAQQTDKDSVSAEIPLVSLTTE</sequence>
<dbReference type="NCBIfam" id="TIGR00738">
    <property type="entry name" value="rrf2_super"/>
    <property type="match status" value="1"/>
</dbReference>
<dbReference type="Proteomes" id="UP000190064">
    <property type="component" value="Unassembled WGS sequence"/>
</dbReference>
<proteinExistence type="predicted"/>
<accession>A0A1T1HFZ4</accession>
<dbReference type="PROSITE" id="PS51197">
    <property type="entry name" value="HTH_RRF2_2"/>
    <property type="match status" value="1"/>
</dbReference>
<organism evidence="1 2">
    <name type="scientific">Oceanospirillum linum</name>
    <dbReference type="NCBI Taxonomy" id="966"/>
    <lineage>
        <taxon>Bacteria</taxon>
        <taxon>Pseudomonadati</taxon>
        <taxon>Pseudomonadota</taxon>
        <taxon>Gammaproteobacteria</taxon>
        <taxon>Oceanospirillales</taxon>
        <taxon>Oceanospirillaceae</taxon>
        <taxon>Oceanospirillum</taxon>
    </lineage>
</organism>
<gene>
    <name evidence="1" type="ORF">BTA35_0204505</name>
</gene>
<dbReference type="PROSITE" id="PS01332">
    <property type="entry name" value="HTH_RRF2_1"/>
    <property type="match status" value="1"/>
</dbReference>
<dbReference type="NCBIfam" id="TIGR02944">
    <property type="entry name" value="suf_reg_Xantho"/>
    <property type="match status" value="1"/>
</dbReference>
<dbReference type="GO" id="GO:0005829">
    <property type="term" value="C:cytosol"/>
    <property type="evidence" value="ECO:0007669"/>
    <property type="project" value="TreeGrafter"/>
</dbReference>
<dbReference type="InterPro" id="IPR036390">
    <property type="entry name" value="WH_DNA-bd_sf"/>
</dbReference>
<protein>
    <submittedName>
        <fullName evidence="1">SUF system Fe-S cluster assembly regulator</fullName>
    </submittedName>
</protein>
<dbReference type="AlphaFoldDB" id="A0A1T1HFZ4"/>
<dbReference type="CDD" id="cd00090">
    <property type="entry name" value="HTH_ARSR"/>
    <property type="match status" value="1"/>
</dbReference>
<dbReference type="PANTHER" id="PTHR33221">
    <property type="entry name" value="WINGED HELIX-TURN-HELIX TRANSCRIPTIONAL REGULATOR, RRF2 FAMILY"/>
    <property type="match status" value="1"/>
</dbReference>
<dbReference type="InterPro" id="IPR036388">
    <property type="entry name" value="WH-like_DNA-bd_sf"/>
</dbReference>
<dbReference type="InterPro" id="IPR030489">
    <property type="entry name" value="TR_Rrf2-type_CS"/>
</dbReference>
<keyword evidence="2" id="KW-1185">Reference proteome</keyword>
<dbReference type="InterPro" id="IPR011991">
    <property type="entry name" value="ArsR-like_HTH"/>
</dbReference>
<dbReference type="Gene3D" id="1.10.10.10">
    <property type="entry name" value="Winged helix-like DNA-binding domain superfamily/Winged helix DNA-binding domain"/>
    <property type="match status" value="1"/>
</dbReference>
<evidence type="ECO:0000313" key="1">
    <source>
        <dbReference type="EMBL" id="OOV88745.1"/>
    </source>
</evidence>
<evidence type="ECO:0000313" key="2">
    <source>
        <dbReference type="Proteomes" id="UP000190064"/>
    </source>
</evidence>